<comment type="subcellular location">
    <subcellularLocation>
        <location evidence="1">Cell membrane</location>
    </subcellularLocation>
</comment>
<dbReference type="InterPro" id="IPR022924">
    <property type="entry name" value="Cardiolipin_synthase"/>
</dbReference>
<evidence type="ECO:0000259" key="10">
    <source>
        <dbReference type="PROSITE" id="PS50035"/>
    </source>
</evidence>
<dbReference type="InterPro" id="IPR025202">
    <property type="entry name" value="PLD-like_dom"/>
</dbReference>
<feature type="transmembrane region" description="Helical" evidence="9">
    <location>
        <begin position="12"/>
        <end position="35"/>
    </location>
</feature>
<evidence type="ECO:0000313" key="12">
    <source>
        <dbReference type="Proteomes" id="UP000776164"/>
    </source>
</evidence>
<gene>
    <name evidence="11" type="ORF">JOE66_002671</name>
</gene>
<dbReference type="EMBL" id="JAFBBU010000001">
    <property type="protein sequence ID" value="MBM7473037.1"/>
    <property type="molecule type" value="Genomic_DNA"/>
</dbReference>
<reference evidence="11 12" key="1">
    <citation type="submission" date="2021-01" db="EMBL/GenBank/DDBJ databases">
        <title>Sequencing the genomes of 1000 actinobacteria strains.</title>
        <authorList>
            <person name="Klenk H.-P."/>
        </authorList>
    </citation>
    <scope>NUCLEOTIDE SEQUENCE [LARGE SCALE GENOMIC DNA]</scope>
    <source>
        <strain evidence="11 12">DSM 13057</strain>
    </source>
</reference>
<dbReference type="PROSITE" id="PS50035">
    <property type="entry name" value="PLD"/>
    <property type="match status" value="2"/>
</dbReference>
<dbReference type="SUPFAM" id="SSF56024">
    <property type="entry name" value="Phospholipase D/nuclease"/>
    <property type="match status" value="2"/>
</dbReference>
<keyword evidence="12" id="KW-1185">Reference proteome</keyword>
<dbReference type="Pfam" id="PF13091">
    <property type="entry name" value="PLDc_2"/>
    <property type="match status" value="2"/>
</dbReference>
<dbReference type="SMART" id="SM00155">
    <property type="entry name" value="PLDc"/>
    <property type="match status" value="2"/>
</dbReference>
<keyword evidence="2" id="KW-1003">Cell membrane</keyword>
<evidence type="ECO:0000256" key="9">
    <source>
        <dbReference type="SAM" id="Phobius"/>
    </source>
</evidence>
<dbReference type="GO" id="GO:0016740">
    <property type="term" value="F:transferase activity"/>
    <property type="evidence" value="ECO:0007669"/>
    <property type="project" value="UniProtKB-KW"/>
</dbReference>
<evidence type="ECO:0000256" key="8">
    <source>
        <dbReference type="NCBIfam" id="TIGR04265"/>
    </source>
</evidence>
<feature type="domain" description="PLD phosphodiesterase" evidence="10">
    <location>
        <begin position="407"/>
        <end position="434"/>
    </location>
</feature>
<dbReference type="Gene3D" id="3.30.870.10">
    <property type="entry name" value="Endonuclease Chain A"/>
    <property type="match status" value="2"/>
</dbReference>
<evidence type="ECO:0000313" key="11">
    <source>
        <dbReference type="EMBL" id="MBM7473037.1"/>
    </source>
</evidence>
<keyword evidence="4 9" id="KW-0812">Transmembrane</keyword>
<dbReference type="PANTHER" id="PTHR21248">
    <property type="entry name" value="CARDIOLIPIN SYNTHASE"/>
    <property type="match status" value="1"/>
</dbReference>
<sequence length="494" mass="56185">MKEGLARLSRHKLFKVVPIVVLIAEIVIRIGAVIVVPRNRRPTAAMAWLMAIFVAPIPGTLFFSLFGTTKLPKARRDKQQEINNFILETTEGLDLVSKNETWPEWFSSVVELNRTLGAMPLVGGNDVKLLPDYTESIAAMTAAVEAAEKYVHVEFYILSRDATTVPFFDALLAAQKRGVTVRVLYDHISTIRSPRGRATRRWLRANDIDFWEMLPFYPFRSSCRRPDLRNHRKVLVIDGLVGFMGSQNMVDPSYNKRSNIRQGLRWKDLMVKIEGPTVAGVNAIFITDWYSETDELLTRETESIRVVESSDTLDCQIVPSGPGFEGENNLRLFNALLYAAQQRLVIVSPYFVPDDSMLYAITTAAERGVEVHLFACEVADQAVVYHAQRSYYEALLRAGVRIFLYEKPVVLHAKHFTIDDEVAVIGSSNMDMRSFSLNFEVSLLVRGRRFVDALREVEEDYLLHSRELLLEDWLQRPVRSQLLDNVSRLTAAVQ</sequence>
<feature type="domain" description="PLD phosphodiesterase" evidence="10">
    <location>
        <begin position="226"/>
        <end position="253"/>
    </location>
</feature>
<organism evidence="11 12">
    <name type="scientific">Subtercola frigoramans</name>
    <dbReference type="NCBI Taxonomy" id="120298"/>
    <lineage>
        <taxon>Bacteria</taxon>
        <taxon>Bacillati</taxon>
        <taxon>Actinomycetota</taxon>
        <taxon>Actinomycetes</taxon>
        <taxon>Micrococcales</taxon>
        <taxon>Microbacteriaceae</taxon>
        <taxon>Subtercola</taxon>
    </lineage>
</organism>
<dbReference type="RefSeq" id="WP_307827206.1">
    <property type="nucleotide sequence ID" value="NZ_BAAAHT010000003.1"/>
</dbReference>
<evidence type="ECO:0000256" key="2">
    <source>
        <dbReference type="ARBA" id="ARBA00022475"/>
    </source>
</evidence>
<evidence type="ECO:0000256" key="4">
    <source>
        <dbReference type="ARBA" id="ARBA00022692"/>
    </source>
</evidence>
<dbReference type="CDD" id="cd09158">
    <property type="entry name" value="PLDc_EcCLS_like_2"/>
    <property type="match status" value="1"/>
</dbReference>
<keyword evidence="3 11" id="KW-0808">Transferase</keyword>
<keyword evidence="5" id="KW-0677">Repeat</keyword>
<dbReference type="EC" id="2.7.8.-" evidence="8"/>
<keyword evidence="6 9" id="KW-1133">Transmembrane helix</keyword>
<evidence type="ECO:0000256" key="6">
    <source>
        <dbReference type="ARBA" id="ARBA00022989"/>
    </source>
</evidence>
<comment type="caution">
    <text evidence="11">The sequence shown here is derived from an EMBL/GenBank/DDBJ whole genome shotgun (WGS) entry which is preliminary data.</text>
</comment>
<dbReference type="Proteomes" id="UP000776164">
    <property type="component" value="Unassembled WGS sequence"/>
</dbReference>
<dbReference type="InterPro" id="IPR001736">
    <property type="entry name" value="PLipase_D/transphosphatidylase"/>
</dbReference>
<proteinExistence type="predicted"/>
<accession>A0ABS2L7F5</accession>
<evidence type="ECO:0000256" key="7">
    <source>
        <dbReference type="ARBA" id="ARBA00023136"/>
    </source>
</evidence>
<evidence type="ECO:0000256" key="1">
    <source>
        <dbReference type="ARBA" id="ARBA00004236"/>
    </source>
</evidence>
<dbReference type="NCBIfam" id="TIGR04265">
    <property type="entry name" value="bac_cardiolipin"/>
    <property type="match status" value="1"/>
</dbReference>
<evidence type="ECO:0000256" key="5">
    <source>
        <dbReference type="ARBA" id="ARBA00022737"/>
    </source>
</evidence>
<protein>
    <recommendedName>
        <fullName evidence="8">Cardiolipin synthase</fullName>
        <ecNumber evidence="8">2.7.8.-</ecNumber>
    </recommendedName>
</protein>
<dbReference type="PANTHER" id="PTHR21248:SF22">
    <property type="entry name" value="PHOSPHOLIPASE D"/>
    <property type="match status" value="1"/>
</dbReference>
<keyword evidence="7 9" id="KW-0472">Membrane</keyword>
<name>A0ABS2L7F5_9MICO</name>
<feature type="transmembrane region" description="Helical" evidence="9">
    <location>
        <begin position="47"/>
        <end position="66"/>
    </location>
</feature>
<evidence type="ECO:0000256" key="3">
    <source>
        <dbReference type="ARBA" id="ARBA00022679"/>
    </source>
</evidence>